<evidence type="ECO:0000313" key="1">
    <source>
        <dbReference type="EMBL" id="MCG2590656.1"/>
    </source>
</evidence>
<gene>
    <name evidence="1" type="ORF">L6773_18935</name>
</gene>
<protein>
    <recommendedName>
        <fullName evidence="3">Spore coat polysaccharide biosynthesis protein SpsF</fullName>
    </recommendedName>
</protein>
<dbReference type="PANTHER" id="PTHR42866:SF1">
    <property type="entry name" value="SPORE COAT POLYSACCHARIDE BIOSYNTHESIS PROTEIN SPSF"/>
    <property type="match status" value="1"/>
</dbReference>
<dbReference type="Pfam" id="PF02348">
    <property type="entry name" value="CTP_transf_3"/>
    <property type="match status" value="1"/>
</dbReference>
<proteinExistence type="predicted"/>
<comment type="caution">
    <text evidence="1">The sequence shown here is derived from an EMBL/GenBank/DDBJ whole genome shotgun (WGS) entry which is preliminary data.</text>
</comment>
<dbReference type="InterPro" id="IPR003329">
    <property type="entry name" value="Cytidylyl_trans"/>
</dbReference>
<evidence type="ECO:0008006" key="3">
    <source>
        <dbReference type="Google" id="ProtNLM"/>
    </source>
</evidence>
<dbReference type="InterPro" id="IPR029044">
    <property type="entry name" value="Nucleotide-diphossugar_trans"/>
</dbReference>
<dbReference type="RefSeq" id="WP_237856099.1">
    <property type="nucleotide sequence ID" value="NZ_JAKLWS010000039.1"/>
</dbReference>
<dbReference type="EMBL" id="JAKLWS010000039">
    <property type="protein sequence ID" value="MCG2590656.1"/>
    <property type="molecule type" value="Genomic_DNA"/>
</dbReference>
<organism evidence="1 2">
    <name type="scientific">Rhodohalobacter sulfatireducens</name>
    <dbReference type="NCBI Taxonomy" id="2911366"/>
    <lineage>
        <taxon>Bacteria</taxon>
        <taxon>Pseudomonadati</taxon>
        <taxon>Balneolota</taxon>
        <taxon>Balneolia</taxon>
        <taxon>Balneolales</taxon>
        <taxon>Balneolaceae</taxon>
        <taxon>Rhodohalobacter</taxon>
    </lineage>
</organism>
<name>A0ABS9KII5_9BACT</name>
<reference evidence="1" key="2">
    <citation type="submission" date="2024-05" db="EMBL/GenBank/DDBJ databases">
        <title>Rhodohalobacter halophilus gen. nov., sp. nov., a moderately halophilic member of the family Balneolaceae.</title>
        <authorList>
            <person name="Xia J."/>
        </authorList>
    </citation>
    <scope>NUCLEOTIDE SEQUENCE</scope>
    <source>
        <strain evidence="1">WB101</strain>
    </source>
</reference>
<dbReference type="Gene3D" id="3.90.550.10">
    <property type="entry name" value="Spore Coat Polysaccharide Biosynthesis Protein SpsA, Chain A"/>
    <property type="match status" value="1"/>
</dbReference>
<dbReference type="Proteomes" id="UP001165366">
    <property type="component" value="Unassembled WGS sequence"/>
</dbReference>
<dbReference type="PANTHER" id="PTHR42866">
    <property type="entry name" value="3-DEOXY-MANNO-OCTULOSONATE CYTIDYLYLTRANSFERASE"/>
    <property type="match status" value="1"/>
</dbReference>
<dbReference type="SUPFAM" id="SSF53448">
    <property type="entry name" value="Nucleotide-diphospho-sugar transferases"/>
    <property type="match status" value="1"/>
</dbReference>
<reference evidence="1" key="1">
    <citation type="submission" date="2022-01" db="EMBL/GenBank/DDBJ databases">
        <authorList>
            <person name="Wang Y."/>
        </authorList>
    </citation>
    <scope>NUCLEOTIDE SEQUENCE</scope>
    <source>
        <strain evidence="1">WB101</strain>
    </source>
</reference>
<keyword evidence="2" id="KW-1185">Reference proteome</keyword>
<evidence type="ECO:0000313" key="2">
    <source>
        <dbReference type="Proteomes" id="UP001165366"/>
    </source>
</evidence>
<sequence>MKVIAVIQARIHSERLPDKVLMELPYGYGKPLLKWINESIEKSEMIDKCIVATSVNKGNEKITNFCDKHGYEYIRGSEEDVLSRFITITRAENADVVIRLTGDNPILDIDILDQAITRHIEEGVDFTQTFGLPLGMNFEIMSGKALLSLDDDITKEEKEHVTYYFKIRDHVTTHEIDLNTNNELADLRVTVDYPEDYLVVSHLLSNLRNGEVPSLSLVKRVYEQTPWIFKVNSDKTQVKVFPTIEEEKKEAIRYLRRVGFEKSANIFENK</sequence>
<accession>A0ABS9KII5</accession>